<keyword evidence="2" id="KW-1185">Reference proteome</keyword>
<dbReference type="RefSeq" id="WP_012899076.1">
    <property type="nucleotide sequence ID" value="NC_013665.1"/>
</dbReference>
<gene>
    <name evidence="1" type="ordered locus">MCP_0324</name>
</gene>
<proteinExistence type="predicted"/>
<evidence type="ECO:0000313" key="1">
    <source>
        <dbReference type="EMBL" id="BAI60396.1"/>
    </source>
</evidence>
<name>D1YVC4_METPS</name>
<dbReference type="InParanoid" id="D1YVC4"/>
<dbReference type="STRING" id="304371.MCP_0324"/>
<sequence>MIGQIDDALLDRLKSGLSLAKDEVALGPAAGKKRSVSLVCTDFIVDETSVGGSMSVKYEEVVDMLDADGSTAIFRLSRPPVKAIISVECPPGTFKKEGDDYMVEPSRGIVSLRAVPKKGKESVRVKYSIPRAIGETQNVHMALTYAITVKEADLRTREDIAMDIIRLFYREKPFLVERGVEEIQIVKGFGNGAEGSPEDELTLVYKVLATLKVDIVTVGPLEKIKLDGIRVK</sequence>
<reference evidence="1 2" key="2">
    <citation type="journal article" date="2008" name="Int. J. Syst. Evol. Microbiol.">
        <title>Methanocella paludicola gen. nov., sp. nov., a methane-producing archaeon, the first isolate of the lineage 'Rice Cluster I', and proposal of the new archaeal order Methanocellales ord. nov.</title>
        <authorList>
            <person name="Sakai S."/>
            <person name="Imachi H."/>
            <person name="Hanada S."/>
            <person name="Ohashi A."/>
            <person name="Harada H."/>
            <person name="Kamagata Y."/>
        </authorList>
    </citation>
    <scope>NUCLEOTIDE SEQUENCE [LARGE SCALE GENOMIC DNA]</scope>
    <source>
        <strain evidence="2">DSM 17711 / JCM 13418 / NBRC 101707 / SANAE</strain>
    </source>
</reference>
<organism evidence="1 2">
    <name type="scientific">Methanocella paludicola (strain DSM 17711 / JCM 13418 / NBRC 101707 / SANAE)</name>
    <dbReference type="NCBI Taxonomy" id="304371"/>
    <lineage>
        <taxon>Archaea</taxon>
        <taxon>Methanobacteriati</taxon>
        <taxon>Methanobacteriota</taxon>
        <taxon>Stenosarchaea group</taxon>
        <taxon>Methanomicrobia</taxon>
        <taxon>Methanocellales</taxon>
        <taxon>Methanocellaceae</taxon>
        <taxon>Methanocella</taxon>
    </lineage>
</organism>
<protein>
    <submittedName>
        <fullName evidence="1">Uncharacterized protein</fullName>
    </submittedName>
</protein>
<dbReference type="Proteomes" id="UP000001882">
    <property type="component" value="Chromosome"/>
</dbReference>
<dbReference type="eggNOG" id="arCOG12570">
    <property type="taxonomic scope" value="Archaea"/>
</dbReference>
<dbReference type="GeneID" id="8680452"/>
<reference evidence="2" key="3">
    <citation type="journal article" date="2011" name="PLoS ONE">
        <title>Genome sequence of a mesophilic hydrogenotrophic methanogen Methanocella paludicola, the first cultivated representative of the order Methanocellales.</title>
        <authorList>
            <person name="Sakai S."/>
            <person name="Takaki Y."/>
            <person name="Shimamura S."/>
            <person name="Sekine M."/>
            <person name="Tajima T."/>
            <person name="Kosugi H."/>
            <person name="Ichikawa N."/>
            <person name="Tasumi E."/>
            <person name="Hiraki A.T."/>
            <person name="Shimizu A."/>
            <person name="Kato Y."/>
            <person name="Nishiko R."/>
            <person name="Mori K."/>
            <person name="Fujita N."/>
            <person name="Imachi H."/>
            <person name="Takai K."/>
        </authorList>
    </citation>
    <scope>NUCLEOTIDE SEQUENCE [LARGE SCALE GENOMIC DNA]</scope>
    <source>
        <strain evidence="2">DSM 17711 / JCM 13418 / NBRC 101707 / SANAE</strain>
    </source>
</reference>
<accession>D1YVC4</accession>
<evidence type="ECO:0000313" key="2">
    <source>
        <dbReference type="Proteomes" id="UP000001882"/>
    </source>
</evidence>
<dbReference type="AlphaFoldDB" id="D1YVC4"/>
<dbReference type="KEGG" id="mpd:MCP_0324"/>
<reference evidence="1 2" key="1">
    <citation type="journal article" date="2007" name="Appl. Environ. Microbiol.">
        <title>Isolation of key methanogens for global methane emission from rice paddy fields: a novel isolate affiliated with the clone cluster rice cluster I.</title>
        <authorList>
            <person name="Sakai S."/>
            <person name="Imachi H."/>
            <person name="Sekiguchi Y."/>
            <person name="Ohashi A."/>
            <person name="Harada H."/>
            <person name="Kamagata Y."/>
        </authorList>
    </citation>
    <scope>NUCLEOTIDE SEQUENCE [LARGE SCALE GENOMIC DNA]</scope>
    <source>
        <strain evidence="2">DSM 17711 / JCM 13418 / NBRC 101707 / SANAE</strain>
    </source>
</reference>
<dbReference type="EMBL" id="AP011532">
    <property type="protein sequence ID" value="BAI60396.1"/>
    <property type="molecule type" value="Genomic_DNA"/>
</dbReference>